<evidence type="ECO:0000256" key="2">
    <source>
        <dbReference type="ARBA" id="ARBA00001946"/>
    </source>
</evidence>
<dbReference type="PANTHER" id="PTHR20941">
    <property type="entry name" value="FOLATE SYNTHESIS PROTEINS"/>
    <property type="match status" value="1"/>
</dbReference>
<comment type="catalytic activity">
    <reaction evidence="1">
        <text>(7,8-dihydropterin-6-yl)methyl diphosphate + 4-aminobenzoate = 7,8-dihydropteroate + diphosphate</text>
        <dbReference type="Rhea" id="RHEA:19949"/>
        <dbReference type="ChEBI" id="CHEBI:17836"/>
        <dbReference type="ChEBI" id="CHEBI:17839"/>
        <dbReference type="ChEBI" id="CHEBI:33019"/>
        <dbReference type="ChEBI" id="CHEBI:72950"/>
        <dbReference type="EC" id="2.5.1.15"/>
    </reaction>
</comment>
<dbReference type="OrthoDB" id="9811744at2"/>
<dbReference type="AlphaFoldDB" id="A0A2U3LQK4"/>
<evidence type="ECO:0000256" key="6">
    <source>
        <dbReference type="ARBA" id="ARBA00016919"/>
    </source>
</evidence>
<dbReference type="InterPro" id="IPR000489">
    <property type="entry name" value="Pterin-binding_dom"/>
</dbReference>
<evidence type="ECO:0000256" key="3">
    <source>
        <dbReference type="ARBA" id="ARBA00004763"/>
    </source>
</evidence>
<dbReference type="SUPFAM" id="SSF51717">
    <property type="entry name" value="Dihydropteroate synthetase-like"/>
    <property type="match status" value="1"/>
</dbReference>
<dbReference type="FunFam" id="3.20.20.20:FF:000006">
    <property type="entry name" value="Dihydropteroate synthase"/>
    <property type="match status" value="1"/>
</dbReference>
<keyword evidence="9" id="KW-0460">Magnesium</keyword>
<comment type="similarity">
    <text evidence="4">Belongs to the DHPS family.</text>
</comment>
<dbReference type="Proteomes" id="UP000238916">
    <property type="component" value="Unassembled WGS sequence"/>
</dbReference>
<comment type="cofactor">
    <cofactor evidence="2">
        <name>Mg(2+)</name>
        <dbReference type="ChEBI" id="CHEBI:18420"/>
    </cofactor>
</comment>
<evidence type="ECO:0000259" key="13">
    <source>
        <dbReference type="PROSITE" id="PS50972"/>
    </source>
</evidence>
<proteinExistence type="inferred from homology"/>
<dbReference type="Gene3D" id="3.20.20.20">
    <property type="entry name" value="Dihydropteroate synthase-like"/>
    <property type="match status" value="1"/>
</dbReference>
<dbReference type="CDD" id="cd00739">
    <property type="entry name" value="DHPS"/>
    <property type="match status" value="1"/>
</dbReference>
<comment type="function">
    <text evidence="12">Catalyzes the condensation of para-aminobenzoate (pABA) with 6-hydroxymethyl-7,8-dihydropterin diphosphate (DHPt-PP) to form 7,8-dihydropteroate (H2Pte), the immediate precursor of folate derivatives.</text>
</comment>
<dbReference type="GO" id="GO:0046872">
    <property type="term" value="F:metal ion binding"/>
    <property type="evidence" value="ECO:0007669"/>
    <property type="project" value="UniProtKB-KW"/>
</dbReference>
<evidence type="ECO:0000256" key="7">
    <source>
        <dbReference type="ARBA" id="ARBA00022679"/>
    </source>
</evidence>
<organism evidence="14 15">
    <name type="scientific">Candidatus Desulfosporosinus infrequens</name>
    <dbReference type="NCBI Taxonomy" id="2043169"/>
    <lineage>
        <taxon>Bacteria</taxon>
        <taxon>Bacillati</taxon>
        <taxon>Bacillota</taxon>
        <taxon>Clostridia</taxon>
        <taxon>Eubacteriales</taxon>
        <taxon>Desulfitobacteriaceae</taxon>
        <taxon>Desulfosporosinus</taxon>
    </lineage>
</organism>
<dbReference type="PROSITE" id="PS50972">
    <property type="entry name" value="PTERIN_BINDING"/>
    <property type="match status" value="1"/>
</dbReference>
<accession>A0A2U3LQK4</accession>
<dbReference type="InterPro" id="IPR006390">
    <property type="entry name" value="DHP_synth_dom"/>
</dbReference>
<dbReference type="GO" id="GO:0046654">
    <property type="term" value="P:tetrahydrofolate biosynthetic process"/>
    <property type="evidence" value="ECO:0007669"/>
    <property type="project" value="UniProtKB-UniPathway"/>
</dbReference>
<dbReference type="EC" id="2.5.1.15" evidence="5"/>
<dbReference type="GO" id="GO:0005829">
    <property type="term" value="C:cytosol"/>
    <property type="evidence" value="ECO:0007669"/>
    <property type="project" value="TreeGrafter"/>
</dbReference>
<dbReference type="GO" id="GO:0004156">
    <property type="term" value="F:dihydropteroate synthase activity"/>
    <property type="evidence" value="ECO:0007669"/>
    <property type="project" value="UniProtKB-EC"/>
</dbReference>
<feature type="domain" description="Pterin-binding" evidence="13">
    <location>
        <begin position="141"/>
        <end position="388"/>
    </location>
</feature>
<dbReference type="InterPro" id="IPR045031">
    <property type="entry name" value="DHP_synth-like"/>
</dbReference>
<gene>
    <name evidence="14" type="primary">folP</name>
    <name evidence="14" type="ORF">SBF1_740044</name>
</gene>
<keyword evidence="7 14" id="KW-0808">Transferase</keyword>
<dbReference type="UniPathway" id="UPA00077">
    <property type="reaction ID" value="UER00156"/>
</dbReference>
<evidence type="ECO:0000256" key="11">
    <source>
        <dbReference type="ARBA" id="ARBA00030193"/>
    </source>
</evidence>
<name>A0A2U3LQK4_9FIRM</name>
<sequence>MQTYSMRWVTLDNLEEAKRALTQIGSDPGGIAHMAGKALGRGIKLEQVPLWVAHILKQEMLSVGGDAAVHRNVIINKIDATDIMLLGTVRQLGQLASKVLAQPFGLKKIGHDLKQLLAALEPSKTRILKCRGMELLLGERTLVMGILNVTPDSFSDGGRYYSIENAIAQAKRMVEEGADILDIGAESTRPHHEEVSAEEEWRRLEPVLKTLLEQVAIPISIDTYKASVAAKALEAGAHLINDVWGLQKDPDMARVVGEYQAPVIVMHNQEGTTYHHLMGDMLTFLRQSIERAEAQGLTGDQIILDPGIGFGKTAEQNLEVMARLTEFRTLGHPLLLGTSRKSFIGKTLNQTVVEERLEGTLATSVLGVVAGVDIIRVHDVQANRRAVQMADAIVREQRGAHYVGA</sequence>
<dbReference type="Pfam" id="PF00809">
    <property type="entry name" value="Pterin_bind"/>
    <property type="match status" value="1"/>
</dbReference>
<dbReference type="NCBIfam" id="TIGR01496">
    <property type="entry name" value="DHPS"/>
    <property type="match status" value="1"/>
</dbReference>
<evidence type="ECO:0000256" key="1">
    <source>
        <dbReference type="ARBA" id="ARBA00000012"/>
    </source>
</evidence>
<evidence type="ECO:0000256" key="5">
    <source>
        <dbReference type="ARBA" id="ARBA00012458"/>
    </source>
</evidence>
<dbReference type="PROSITE" id="PS00792">
    <property type="entry name" value="DHPS_1"/>
    <property type="match status" value="1"/>
</dbReference>
<keyword evidence="8" id="KW-0479">Metal-binding</keyword>
<dbReference type="PANTHER" id="PTHR20941:SF1">
    <property type="entry name" value="FOLIC ACID SYNTHESIS PROTEIN FOL1"/>
    <property type="match status" value="1"/>
</dbReference>
<dbReference type="PROSITE" id="PS00793">
    <property type="entry name" value="DHPS_2"/>
    <property type="match status" value="1"/>
</dbReference>
<dbReference type="GO" id="GO:0046656">
    <property type="term" value="P:folic acid biosynthetic process"/>
    <property type="evidence" value="ECO:0007669"/>
    <property type="project" value="UniProtKB-KW"/>
</dbReference>
<dbReference type="InterPro" id="IPR011005">
    <property type="entry name" value="Dihydropteroate_synth-like_sf"/>
</dbReference>
<evidence type="ECO:0000256" key="9">
    <source>
        <dbReference type="ARBA" id="ARBA00022842"/>
    </source>
</evidence>
<reference evidence="15" key="1">
    <citation type="submission" date="2018-02" db="EMBL/GenBank/DDBJ databases">
        <authorList>
            <person name="Hausmann B."/>
        </authorList>
    </citation>
    <scope>NUCLEOTIDE SEQUENCE [LARGE SCALE GENOMIC DNA]</scope>
    <source>
        <strain evidence="15">Peat soil MAG SbF1</strain>
    </source>
</reference>
<evidence type="ECO:0000256" key="4">
    <source>
        <dbReference type="ARBA" id="ARBA00009503"/>
    </source>
</evidence>
<evidence type="ECO:0000256" key="8">
    <source>
        <dbReference type="ARBA" id="ARBA00022723"/>
    </source>
</evidence>
<evidence type="ECO:0000256" key="12">
    <source>
        <dbReference type="ARBA" id="ARBA00053449"/>
    </source>
</evidence>
<protein>
    <recommendedName>
        <fullName evidence="6">Dihydropteroate synthase</fullName>
        <ecNumber evidence="5">2.5.1.15</ecNumber>
    </recommendedName>
    <alternativeName>
        <fullName evidence="11">Dihydropteroate pyrophosphorylase</fullName>
    </alternativeName>
</protein>
<evidence type="ECO:0000256" key="10">
    <source>
        <dbReference type="ARBA" id="ARBA00022909"/>
    </source>
</evidence>
<dbReference type="EMBL" id="OMOF01000712">
    <property type="protein sequence ID" value="SPF54203.1"/>
    <property type="molecule type" value="Genomic_DNA"/>
</dbReference>
<evidence type="ECO:0000313" key="14">
    <source>
        <dbReference type="EMBL" id="SPF54203.1"/>
    </source>
</evidence>
<comment type="pathway">
    <text evidence="3">Cofactor biosynthesis; tetrahydrofolate biosynthesis; 7,8-dihydrofolate from 2-amino-4-hydroxy-6-hydroxymethyl-7,8-dihydropteridine diphosphate and 4-aminobenzoate: step 1/2.</text>
</comment>
<keyword evidence="10" id="KW-0289">Folate biosynthesis</keyword>
<evidence type="ECO:0000313" key="15">
    <source>
        <dbReference type="Proteomes" id="UP000238916"/>
    </source>
</evidence>